<dbReference type="PANTHER" id="PTHR13451">
    <property type="entry name" value="CLASS II CROSSOVER JUNCTION ENDONUCLEASE MUS81"/>
    <property type="match status" value="1"/>
</dbReference>
<evidence type="ECO:0000256" key="14">
    <source>
        <dbReference type="RuleBase" id="RU369042"/>
    </source>
</evidence>
<dbReference type="SMART" id="SM00891">
    <property type="entry name" value="ERCC4"/>
    <property type="match status" value="1"/>
</dbReference>
<evidence type="ECO:0000256" key="7">
    <source>
        <dbReference type="ARBA" id="ARBA00022763"/>
    </source>
</evidence>
<dbReference type="PANTHER" id="PTHR13451:SF0">
    <property type="entry name" value="CROSSOVER JUNCTION ENDONUCLEASE MUS81"/>
    <property type="match status" value="1"/>
</dbReference>
<keyword evidence="8 14" id="KW-0378">Hydrolase</keyword>
<feature type="compositionally biased region" description="Low complexity" evidence="15">
    <location>
        <begin position="900"/>
        <end position="909"/>
    </location>
</feature>
<dbReference type="InterPro" id="IPR027421">
    <property type="entry name" value="DNA_pol_lamdba_lyase_dom_sf"/>
</dbReference>
<feature type="compositionally biased region" description="Low complexity" evidence="15">
    <location>
        <begin position="443"/>
        <end position="464"/>
    </location>
</feature>
<accession>A0A066W0Z6</accession>
<sequence>MADAMSSLPLPDPEALREFWISKLRQWREDASSIGSKFGQTYSRAAHSLKNNPLPFKHSSELTQLKFIGKTIAERLEEETARWCAENKYAVPEKPAPSRKQRAAREQRQQEASQHEDELNSWPQSQGAAATAKRTQHDSTGASGAASTAASRLSHTSLSDKLDEAVKAGVARQDNGKDKEVVTGDKAKERPTMGFLSDSTSASESDSGSARKEVRWPNKRTRMEQSAMHLDAVDGDVDGGLEKRAAAAGMDIVNGKALEPAPARLKKPRPPKAPNIYIPAHRSGGYGIMLALWSVTRDAEVFATGGSSYLDEEDSNTFPVSETCISSEANEVYLRKNEIIGIAQKWCDLDYLLASRGSSTAVAPGDFNSANAGDVGGAAASGGGGAGSFRTAWSSMKTLINRGYVYQTGNPPRFCLSEEGMQVVKGMAQVAGLRRPPAGIGTSTEAPLSAAADATAGSTTVSAAPLRSEQRHTSKNRPRVRGSRNSEDKDDDDFGDSMQVSAQRKDAVGFPKRSGPKLMLPATRPASRSQSPMALETNPVPALTRAVASAPTTASASVPPPASASALPPTFAYMYLSRTSALVFSRAEAAVRLSDVDYTTTYAVLFAERSREHSIVRSGAIEKVGSALPMLAAGSSAQQGLCKGWIREEASNERAPGLSVGVGRRQPAALAPAGASARAKGGDASRSAGQPVTVILDDTDDEDADAGITSQAPPHRMQMQRSTAVGISNVEEEVVETVTISAGFFELKDRRQNVPTGGSHPERQAPPVTRAPRCAVSTVSPIQDADMLDDEIDDDADLFVEFQCQEEQQSKTMESQAEESQGIQLAPRGLYTGLYGQSQSESQRERQQHNESASASATKNNLHRRPRLSGVLPPPAIAISWHNAIVPTASISRNNSALGTNASAASTRTASDHEQTVAEQHGFKPPQFEPVIMPAGSFSIHLLIDTREVRARGQQPSRANDFAQSLQAMGILAESRALPLGDAVWIARRKDGGKGEEDEAVLDFIVERKRLDDLNSSIKDGRWREQKFRLSNSGLSHVVYLVEDYDIDQQWSSFGESLQTALSSTQIVDGYFVERTADVEQSLQYLTSMHTVVQEMWENTDLYILPDSAISRHTYLDLQTYLRRTHPQLTYLTSYASYATLNAKSGSLTVRDLWARMLLCIKGLSAEKVAEVLDLWPTPIDFYEACLEKEEEMRNGVDTGPAPRGPAKGLDAGQRMLFEHIQGPEQRRKIGAALSVKVWDFFMKRQYATASGVGDGHL</sequence>
<dbReference type="FunCoup" id="A0A066W0Z6">
    <property type="interactions" value="102"/>
</dbReference>
<dbReference type="GO" id="GO:0000712">
    <property type="term" value="P:resolution of meiotic recombination intermediates"/>
    <property type="evidence" value="ECO:0007669"/>
    <property type="project" value="TreeGrafter"/>
</dbReference>
<keyword evidence="7 14" id="KW-0227">DNA damage</keyword>
<dbReference type="FunFam" id="3.40.50.10130:FF:000003">
    <property type="entry name" value="Crossover junction endonuclease MUS81"/>
    <property type="match status" value="1"/>
</dbReference>
<dbReference type="GO" id="GO:0005634">
    <property type="term" value="C:nucleus"/>
    <property type="evidence" value="ECO:0007669"/>
    <property type="project" value="UniProtKB-SubCell"/>
</dbReference>
<keyword evidence="4 14" id="KW-0540">Nuclease</keyword>
<evidence type="ECO:0000256" key="2">
    <source>
        <dbReference type="ARBA" id="ARBA00004123"/>
    </source>
</evidence>
<evidence type="ECO:0000256" key="11">
    <source>
        <dbReference type="ARBA" id="ARBA00023204"/>
    </source>
</evidence>
<dbReference type="InterPro" id="IPR011335">
    <property type="entry name" value="Restrct_endonuc-II-like"/>
</dbReference>
<dbReference type="GO" id="GO:0046872">
    <property type="term" value="F:metal ion binding"/>
    <property type="evidence" value="ECO:0007669"/>
    <property type="project" value="UniProtKB-UniRule"/>
</dbReference>
<dbReference type="OMA" id="CKGWIRE"/>
<protein>
    <recommendedName>
        <fullName evidence="14">Crossover junction endonuclease MUS81</fullName>
        <ecNumber evidence="14">3.1.22.-</ecNumber>
    </recommendedName>
</protein>
<feature type="domain" description="ERCC4" evidence="16">
    <location>
        <begin position="941"/>
        <end position="1046"/>
    </location>
</feature>
<comment type="subcellular location">
    <subcellularLocation>
        <location evidence="2 14">Nucleus</location>
    </subcellularLocation>
</comment>
<keyword evidence="12 14" id="KW-0539">Nucleus</keyword>
<keyword evidence="10 14" id="KW-0233">DNA recombination</keyword>
<dbReference type="InterPro" id="IPR033309">
    <property type="entry name" value="Mus81"/>
</dbReference>
<comment type="caution">
    <text evidence="17">The sequence shown here is derived from an EMBL/GenBank/DDBJ whole genome shotgun (WGS) entry which is preliminary data.</text>
</comment>
<dbReference type="Gene3D" id="3.40.50.10130">
    <property type="match status" value="1"/>
</dbReference>
<evidence type="ECO:0000256" key="13">
    <source>
        <dbReference type="ARBA" id="ARBA00023254"/>
    </source>
</evidence>
<dbReference type="Proteomes" id="UP000027361">
    <property type="component" value="Unassembled WGS sequence"/>
</dbReference>
<evidence type="ECO:0000259" key="16">
    <source>
        <dbReference type="SMART" id="SM00891"/>
    </source>
</evidence>
<dbReference type="InParanoid" id="A0A066W0Z6"/>
<dbReference type="GO" id="GO:0006308">
    <property type="term" value="P:DNA catabolic process"/>
    <property type="evidence" value="ECO:0007669"/>
    <property type="project" value="UniProtKB-UniRule"/>
</dbReference>
<dbReference type="InterPro" id="IPR042530">
    <property type="entry name" value="EME1/EME2_C"/>
</dbReference>
<feature type="region of interest" description="Disordered" evidence="15">
    <location>
        <begin position="436"/>
        <end position="534"/>
    </location>
</feature>
<comment type="function">
    <text evidence="14">Interacts with EME1 to form a DNA structure-specific endonuclease with substrate preference for branched DNA structures with a 5'-end at the branch nick. Typical substrates include 3'-flap structures, D-loops, replication forks and nicked Holliday junctions. May be required in mitosis for the processing of stalled or collapsed replication fork intermediates. May be required in meiosis for the repair of meiosis-specific double strand breaks subsequent to single-end invasion (SEI).</text>
</comment>
<keyword evidence="9 14" id="KW-0460">Magnesium</keyword>
<dbReference type="InterPro" id="IPR006166">
    <property type="entry name" value="ERCC4_domain"/>
</dbReference>
<dbReference type="Gene3D" id="1.10.150.110">
    <property type="entry name" value="DNA polymerase beta, N-terminal domain-like"/>
    <property type="match status" value="1"/>
</dbReference>
<organism evidence="17 18">
    <name type="scientific">Tilletiaria anomala (strain ATCC 24038 / CBS 436.72 / UBC 951)</name>
    <dbReference type="NCBI Taxonomy" id="1037660"/>
    <lineage>
        <taxon>Eukaryota</taxon>
        <taxon>Fungi</taxon>
        <taxon>Dikarya</taxon>
        <taxon>Basidiomycota</taxon>
        <taxon>Ustilaginomycotina</taxon>
        <taxon>Exobasidiomycetes</taxon>
        <taxon>Georgefischeriales</taxon>
        <taxon>Tilletiariaceae</taxon>
        <taxon>Tilletiaria</taxon>
    </lineage>
</organism>
<keyword evidence="11 14" id="KW-0234">DNA repair</keyword>
<dbReference type="SUPFAM" id="SSF47802">
    <property type="entry name" value="DNA polymerase beta, N-terminal domain-like"/>
    <property type="match status" value="1"/>
</dbReference>
<feature type="compositionally biased region" description="Basic residues" evidence="15">
    <location>
        <begin position="473"/>
        <end position="482"/>
    </location>
</feature>
<evidence type="ECO:0000256" key="9">
    <source>
        <dbReference type="ARBA" id="ARBA00022842"/>
    </source>
</evidence>
<evidence type="ECO:0000256" key="12">
    <source>
        <dbReference type="ARBA" id="ARBA00023242"/>
    </source>
</evidence>
<dbReference type="AlphaFoldDB" id="A0A066W0Z6"/>
<name>A0A066W0Z6_TILAU</name>
<dbReference type="InterPro" id="IPR010996">
    <property type="entry name" value="HHH_MUS81"/>
</dbReference>
<evidence type="ECO:0000256" key="10">
    <source>
        <dbReference type="ARBA" id="ARBA00023172"/>
    </source>
</evidence>
<dbReference type="Gene3D" id="1.10.10.10">
    <property type="entry name" value="Winged helix-like DNA-binding domain superfamily/Winged helix DNA-binding domain"/>
    <property type="match status" value="1"/>
</dbReference>
<feature type="compositionally biased region" description="Basic and acidic residues" evidence="15">
    <location>
        <begin position="103"/>
        <end position="118"/>
    </location>
</feature>
<feature type="region of interest" description="Disordered" evidence="15">
    <location>
        <begin position="669"/>
        <end position="690"/>
    </location>
</feature>
<dbReference type="InterPro" id="IPR047416">
    <property type="entry name" value="XPF_nuclease_Mus81"/>
</dbReference>
<comment type="cofactor">
    <cofactor evidence="1 14">
        <name>Mg(2+)</name>
        <dbReference type="ChEBI" id="CHEBI:18420"/>
    </cofactor>
</comment>
<gene>
    <name evidence="17" type="ORF">K437DRAFT_247592</name>
</gene>
<dbReference type="Pfam" id="PF14716">
    <property type="entry name" value="HHH_8"/>
    <property type="match status" value="1"/>
</dbReference>
<evidence type="ECO:0000256" key="1">
    <source>
        <dbReference type="ARBA" id="ARBA00001946"/>
    </source>
</evidence>
<reference evidence="17 18" key="1">
    <citation type="submission" date="2014-05" db="EMBL/GenBank/DDBJ databases">
        <title>Draft genome sequence of a rare smut relative, Tilletiaria anomala UBC 951.</title>
        <authorList>
            <consortium name="DOE Joint Genome Institute"/>
            <person name="Toome M."/>
            <person name="Kuo A."/>
            <person name="Henrissat B."/>
            <person name="Lipzen A."/>
            <person name="Tritt A."/>
            <person name="Yoshinaga Y."/>
            <person name="Zane M."/>
            <person name="Barry K."/>
            <person name="Grigoriev I.V."/>
            <person name="Spatafora J.W."/>
            <person name="Aimea M.C."/>
        </authorList>
    </citation>
    <scope>NUCLEOTIDE SEQUENCE [LARGE SCALE GENOMIC DNA]</scope>
    <source>
        <strain evidence="17 18">UBC 951</strain>
    </source>
</reference>
<dbReference type="GO" id="GO:0048257">
    <property type="term" value="F:3'-flap endonuclease activity"/>
    <property type="evidence" value="ECO:0007669"/>
    <property type="project" value="TreeGrafter"/>
</dbReference>
<dbReference type="RefSeq" id="XP_013242913.1">
    <property type="nucleotide sequence ID" value="XM_013387459.1"/>
</dbReference>
<proteinExistence type="inferred from homology"/>
<dbReference type="OrthoDB" id="5963188at2759"/>
<evidence type="ECO:0000256" key="3">
    <source>
        <dbReference type="ARBA" id="ARBA00010015"/>
    </source>
</evidence>
<keyword evidence="6 14" id="KW-0255">Endonuclease</keyword>
<evidence type="ECO:0000313" key="17">
    <source>
        <dbReference type="EMBL" id="KDN44739.1"/>
    </source>
</evidence>
<dbReference type="GO" id="GO:0008821">
    <property type="term" value="F:crossover junction DNA endonuclease activity"/>
    <property type="evidence" value="ECO:0007669"/>
    <property type="project" value="UniProtKB-UniRule"/>
</dbReference>
<dbReference type="InterPro" id="IPR036388">
    <property type="entry name" value="WH-like_DNA-bd_sf"/>
</dbReference>
<feature type="region of interest" description="Disordered" evidence="15">
    <location>
        <begin position="900"/>
        <end position="920"/>
    </location>
</feature>
<dbReference type="EC" id="3.1.22.-" evidence="14"/>
<dbReference type="GeneID" id="25263265"/>
<comment type="similarity">
    <text evidence="3 14">Belongs to the XPF family.</text>
</comment>
<feature type="compositionally biased region" description="Low complexity" evidence="15">
    <location>
        <begin position="669"/>
        <end position="679"/>
    </location>
</feature>
<keyword evidence="18" id="KW-1185">Reference proteome</keyword>
<dbReference type="HOGENOM" id="CLU_265112_0_0_1"/>
<comment type="subunit">
    <text evidence="14">Interacts with EME1.</text>
</comment>
<dbReference type="GO" id="GO:0003677">
    <property type="term" value="F:DNA binding"/>
    <property type="evidence" value="ECO:0007669"/>
    <property type="project" value="UniProtKB-UniRule"/>
</dbReference>
<dbReference type="STRING" id="1037660.A0A066W0Z6"/>
<evidence type="ECO:0000256" key="15">
    <source>
        <dbReference type="SAM" id="MobiDB-lite"/>
    </source>
</evidence>
<feature type="region of interest" description="Disordered" evidence="15">
    <location>
        <begin position="751"/>
        <end position="774"/>
    </location>
</feature>
<evidence type="ECO:0000313" key="18">
    <source>
        <dbReference type="Proteomes" id="UP000027361"/>
    </source>
</evidence>
<evidence type="ECO:0000256" key="8">
    <source>
        <dbReference type="ARBA" id="ARBA00022801"/>
    </source>
</evidence>
<dbReference type="GO" id="GO:0048476">
    <property type="term" value="C:Holliday junction resolvase complex"/>
    <property type="evidence" value="ECO:0007669"/>
    <property type="project" value="UniProtKB-UniRule"/>
</dbReference>
<evidence type="ECO:0000256" key="4">
    <source>
        <dbReference type="ARBA" id="ARBA00022722"/>
    </source>
</evidence>
<feature type="compositionally biased region" description="Low complexity" evidence="15">
    <location>
        <begin position="197"/>
        <end position="208"/>
    </location>
</feature>
<dbReference type="GO" id="GO:0000727">
    <property type="term" value="P:double-strand break repair via break-induced replication"/>
    <property type="evidence" value="ECO:0007669"/>
    <property type="project" value="UniProtKB-UniRule"/>
</dbReference>
<dbReference type="EMBL" id="JMSN01000048">
    <property type="protein sequence ID" value="KDN44739.1"/>
    <property type="molecule type" value="Genomic_DNA"/>
</dbReference>
<keyword evidence="5 14" id="KW-0479">Metal-binding</keyword>
<dbReference type="Pfam" id="PF02732">
    <property type="entry name" value="ERCC4"/>
    <property type="match status" value="1"/>
</dbReference>
<feature type="compositionally biased region" description="Basic and acidic residues" evidence="15">
    <location>
        <begin position="174"/>
        <end position="191"/>
    </location>
</feature>
<evidence type="ECO:0000256" key="5">
    <source>
        <dbReference type="ARBA" id="ARBA00022723"/>
    </source>
</evidence>
<keyword evidence="13" id="KW-0469">Meiosis</keyword>
<dbReference type="InterPro" id="IPR047417">
    <property type="entry name" value="WHD_MUS81"/>
</dbReference>
<evidence type="ECO:0000256" key="6">
    <source>
        <dbReference type="ARBA" id="ARBA00022759"/>
    </source>
</evidence>
<dbReference type="GO" id="GO:0031573">
    <property type="term" value="P:mitotic intra-S DNA damage checkpoint signaling"/>
    <property type="evidence" value="ECO:0007669"/>
    <property type="project" value="TreeGrafter"/>
</dbReference>
<feature type="region of interest" description="Disordered" evidence="15">
    <location>
        <begin position="836"/>
        <end position="869"/>
    </location>
</feature>
<dbReference type="SUPFAM" id="SSF52980">
    <property type="entry name" value="Restriction endonuclease-like"/>
    <property type="match status" value="1"/>
</dbReference>
<dbReference type="Gene3D" id="1.10.150.670">
    <property type="entry name" value="Crossover junction endonuclease EME1, DNA-binding domain"/>
    <property type="match status" value="1"/>
</dbReference>
<feature type="compositionally biased region" description="Low complexity" evidence="15">
    <location>
        <begin position="139"/>
        <end position="151"/>
    </location>
</feature>
<feature type="compositionally biased region" description="Polar residues" evidence="15">
    <location>
        <begin position="850"/>
        <end position="860"/>
    </location>
</feature>
<feature type="region of interest" description="Disordered" evidence="15">
    <location>
        <begin position="86"/>
        <end position="217"/>
    </location>
</feature>
<dbReference type="CDD" id="cd20074">
    <property type="entry name" value="XPF_nuclease_Mus81"/>
    <property type="match status" value="1"/>
</dbReference>
<dbReference type="CDD" id="cd21036">
    <property type="entry name" value="WH_MUS81"/>
    <property type="match status" value="1"/>
</dbReference>